<keyword evidence="3 7" id="KW-0812">Transmembrane</keyword>
<dbReference type="InterPro" id="IPR050382">
    <property type="entry name" value="MFS_Na/Anion_cotransporter"/>
</dbReference>
<dbReference type="InterPro" id="IPR011701">
    <property type="entry name" value="MFS"/>
</dbReference>
<feature type="domain" description="Major facilitator superfamily (MFS) profile" evidence="8">
    <location>
        <begin position="1"/>
        <end position="350"/>
    </location>
</feature>
<dbReference type="Gene3D" id="1.20.1250.20">
    <property type="entry name" value="MFS general substrate transporter like domains"/>
    <property type="match status" value="1"/>
</dbReference>
<keyword evidence="4 7" id="KW-1133">Transmembrane helix</keyword>
<feature type="transmembrane region" description="Helical" evidence="7">
    <location>
        <begin position="298"/>
        <end position="319"/>
    </location>
</feature>
<evidence type="ECO:0000313" key="10">
    <source>
        <dbReference type="Proteomes" id="UP000886998"/>
    </source>
</evidence>
<reference evidence="9" key="1">
    <citation type="submission" date="2020-08" db="EMBL/GenBank/DDBJ databases">
        <title>Multicomponent nature underlies the extraordinary mechanical properties of spider dragline silk.</title>
        <authorList>
            <person name="Kono N."/>
            <person name="Nakamura H."/>
            <person name="Mori M."/>
            <person name="Yoshida Y."/>
            <person name="Ohtoshi R."/>
            <person name="Malay A.D."/>
            <person name="Moran D.A.P."/>
            <person name="Tomita M."/>
            <person name="Numata K."/>
            <person name="Arakawa K."/>
        </authorList>
    </citation>
    <scope>NUCLEOTIDE SEQUENCE</scope>
</reference>
<feature type="non-terminal residue" evidence="9">
    <location>
        <position position="1"/>
    </location>
</feature>
<proteinExistence type="predicted"/>
<dbReference type="GO" id="GO:0005886">
    <property type="term" value="C:plasma membrane"/>
    <property type="evidence" value="ECO:0007669"/>
    <property type="project" value="UniProtKB-SubCell"/>
</dbReference>
<evidence type="ECO:0000256" key="5">
    <source>
        <dbReference type="ARBA" id="ARBA00023136"/>
    </source>
</evidence>
<dbReference type="AlphaFoldDB" id="A0A8X6WQ09"/>
<evidence type="ECO:0000313" key="9">
    <source>
        <dbReference type="EMBL" id="GFY38472.1"/>
    </source>
</evidence>
<protein>
    <recommendedName>
        <fullName evidence="8">Major facilitator superfamily (MFS) profile domain-containing protein</fullName>
    </recommendedName>
</protein>
<keyword evidence="2" id="KW-1003">Cell membrane</keyword>
<evidence type="ECO:0000256" key="7">
    <source>
        <dbReference type="SAM" id="Phobius"/>
    </source>
</evidence>
<dbReference type="SUPFAM" id="SSF103473">
    <property type="entry name" value="MFS general substrate transporter"/>
    <property type="match status" value="1"/>
</dbReference>
<dbReference type="EMBL" id="BMAV01000871">
    <property type="protein sequence ID" value="GFY38472.1"/>
    <property type="molecule type" value="Genomic_DNA"/>
</dbReference>
<accession>A0A8X6WQ09</accession>
<gene>
    <name evidence="9" type="primary">Slc17a5</name>
    <name evidence="9" type="ORF">TNIN_20501</name>
</gene>
<evidence type="ECO:0000256" key="6">
    <source>
        <dbReference type="ARBA" id="ARBA00023180"/>
    </source>
</evidence>
<feature type="transmembrane region" description="Helical" evidence="7">
    <location>
        <begin position="59"/>
        <end position="79"/>
    </location>
</feature>
<dbReference type="GO" id="GO:0006820">
    <property type="term" value="P:monoatomic anion transport"/>
    <property type="evidence" value="ECO:0007669"/>
    <property type="project" value="TreeGrafter"/>
</dbReference>
<dbReference type="PANTHER" id="PTHR11662:SF399">
    <property type="entry name" value="FI19708P1-RELATED"/>
    <property type="match status" value="1"/>
</dbReference>
<keyword evidence="6" id="KW-0325">Glycoprotein</keyword>
<feature type="transmembrane region" description="Helical" evidence="7">
    <location>
        <begin position="86"/>
        <end position="106"/>
    </location>
</feature>
<evidence type="ECO:0000259" key="8">
    <source>
        <dbReference type="PROSITE" id="PS50850"/>
    </source>
</evidence>
<dbReference type="PROSITE" id="PS50850">
    <property type="entry name" value="MFS"/>
    <property type="match status" value="1"/>
</dbReference>
<dbReference type="Proteomes" id="UP000886998">
    <property type="component" value="Unassembled WGS sequence"/>
</dbReference>
<dbReference type="GO" id="GO:0022857">
    <property type="term" value="F:transmembrane transporter activity"/>
    <property type="evidence" value="ECO:0007669"/>
    <property type="project" value="InterPro"/>
</dbReference>
<sequence>MRVNLSVAIVAMVNSTSDLDRNETYQVKECSSLLSHEANTTIQTFKGEQYNWDSKDQGIILGSFFYGYLATQLPGGILAEKFGAKWLYGGGVLVTAIFSLLTPLAADLGTKTFITIRILEGLGEGITFPAINSAISRWAPKVERSMISTIVYSGALLGNVVAMPISGWLCSSDFIGGWPSVFYVFGLMGCIWFLFWSILVYDTPSEHPAFQKKSFLTLNKIKTPVHKRKWPFHGKISSLHFPCGPTILHFDIQSDGLLSALPYIVQSVCAVLVSYLVDKLRKSGRMKITTIRKISNSIGLFGPSVCLLGITVSGCSPYINIGLLTLAMAFNGFIYSGFNVTHVDMSPDFA</sequence>
<dbReference type="InterPro" id="IPR020846">
    <property type="entry name" value="MFS_dom"/>
</dbReference>
<organism evidence="9 10">
    <name type="scientific">Trichonephila inaurata madagascariensis</name>
    <dbReference type="NCBI Taxonomy" id="2747483"/>
    <lineage>
        <taxon>Eukaryota</taxon>
        <taxon>Metazoa</taxon>
        <taxon>Ecdysozoa</taxon>
        <taxon>Arthropoda</taxon>
        <taxon>Chelicerata</taxon>
        <taxon>Arachnida</taxon>
        <taxon>Araneae</taxon>
        <taxon>Araneomorphae</taxon>
        <taxon>Entelegynae</taxon>
        <taxon>Araneoidea</taxon>
        <taxon>Nephilidae</taxon>
        <taxon>Trichonephila</taxon>
        <taxon>Trichonephila inaurata</taxon>
    </lineage>
</organism>
<evidence type="ECO:0000256" key="2">
    <source>
        <dbReference type="ARBA" id="ARBA00022475"/>
    </source>
</evidence>
<dbReference type="FunFam" id="1.20.1250.20:FF:000067">
    <property type="entry name" value="sialin isoform X2"/>
    <property type="match status" value="1"/>
</dbReference>
<evidence type="ECO:0000256" key="4">
    <source>
        <dbReference type="ARBA" id="ARBA00022989"/>
    </source>
</evidence>
<keyword evidence="5 7" id="KW-0472">Membrane</keyword>
<name>A0A8X6WQ09_9ARAC</name>
<dbReference type="Pfam" id="PF07690">
    <property type="entry name" value="MFS_1"/>
    <property type="match status" value="1"/>
</dbReference>
<dbReference type="OrthoDB" id="2985014at2759"/>
<dbReference type="PANTHER" id="PTHR11662">
    <property type="entry name" value="SOLUTE CARRIER FAMILY 17"/>
    <property type="match status" value="1"/>
</dbReference>
<comment type="caution">
    <text evidence="9">The sequence shown here is derived from an EMBL/GenBank/DDBJ whole genome shotgun (WGS) entry which is preliminary data.</text>
</comment>
<dbReference type="InterPro" id="IPR036259">
    <property type="entry name" value="MFS_trans_sf"/>
</dbReference>
<feature type="transmembrane region" description="Helical" evidence="7">
    <location>
        <begin position="181"/>
        <end position="201"/>
    </location>
</feature>
<comment type="subcellular location">
    <subcellularLocation>
        <location evidence="1">Cell membrane</location>
        <topology evidence="1">Multi-pass membrane protein</topology>
    </subcellularLocation>
</comment>
<evidence type="ECO:0000256" key="3">
    <source>
        <dbReference type="ARBA" id="ARBA00022692"/>
    </source>
</evidence>
<feature type="transmembrane region" description="Helical" evidence="7">
    <location>
        <begin position="260"/>
        <end position="277"/>
    </location>
</feature>
<evidence type="ECO:0000256" key="1">
    <source>
        <dbReference type="ARBA" id="ARBA00004651"/>
    </source>
</evidence>
<feature type="transmembrane region" description="Helical" evidence="7">
    <location>
        <begin position="150"/>
        <end position="169"/>
    </location>
</feature>
<keyword evidence="10" id="KW-1185">Reference proteome</keyword>